<keyword evidence="7" id="KW-0675">Receptor</keyword>
<keyword evidence="5 8" id="KW-1133">Transmembrane helix</keyword>
<keyword evidence="3" id="KW-1003">Cell membrane</keyword>
<dbReference type="PANTHER" id="PTHR24241:SF76">
    <property type="entry name" value="NEUROPEPTIDE SIFAMIDE RECEPTOR"/>
    <property type="match status" value="1"/>
</dbReference>
<evidence type="ECO:0000256" key="6">
    <source>
        <dbReference type="ARBA" id="ARBA00023136"/>
    </source>
</evidence>
<reference evidence="10 11" key="1">
    <citation type="journal article" date="2023" name="Nucleic Acids Res.">
        <title>The hologenome of Daphnia magna reveals possible DNA methylation and microbiome-mediated evolution of the host genome.</title>
        <authorList>
            <person name="Chaturvedi A."/>
            <person name="Li X."/>
            <person name="Dhandapani V."/>
            <person name="Marshall H."/>
            <person name="Kissane S."/>
            <person name="Cuenca-Cambronero M."/>
            <person name="Asole G."/>
            <person name="Calvet F."/>
            <person name="Ruiz-Romero M."/>
            <person name="Marangio P."/>
            <person name="Guigo R."/>
            <person name="Rago D."/>
            <person name="Mirbahai L."/>
            <person name="Eastwood N."/>
            <person name="Colbourne J.K."/>
            <person name="Zhou J."/>
            <person name="Mallon E."/>
            <person name="Orsini L."/>
        </authorList>
    </citation>
    <scope>NUCLEOTIDE SEQUENCE [LARGE SCALE GENOMIC DNA]</scope>
    <source>
        <strain evidence="10">LRV0_1</strain>
    </source>
</reference>
<evidence type="ECO:0000313" key="10">
    <source>
        <dbReference type="EMBL" id="KAK4036770.1"/>
    </source>
</evidence>
<comment type="subcellular location">
    <subcellularLocation>
        <location evidence="1">Cell membrane</location>
        <topology evidence="1">Multi-pass membrane protein</topology>
    </subcellularLocation>
</comment>
<feature type="transmembrane region" description="Helical" evidence="8">
    <location>
        <begin position="12"/>
        <end position="32"/>
    </location>
</feature>
<dbReference type="SUPFAM" id="SSF81321">
    <property type="entry name" value="Family A G protein-coupled receptor-like"/>
    <property type="match status" value="1"/>
</dbReference>
<dbReference type="PROSITE" id="PS50262">
    <property type="entry name" value="G_PROTEIN_RECEP_F1_2"/>
    <property type="match status" value="1"/>
</dbReference>
<dbReference type="PANTHER" id="PTHR24241">
    <property type="entry name" value="NEUROPEPTIDE RECEPTOR-RELATED G-PROTEIN COUPLED RECEPTOR"/>
    <property type="match status" value="1"/>
</dbReference>
<keyword evidence="4 8" id="KW-0812">Transmembrane</keyword>
<evidence type="ECO:0000256" key="7">
    <source>
        <dbReference type="ARBA" id="ARBA00023170"/>
    </source>
</evidence>
<feature type="domain" description="G-protein coupled receptors family 1 profile" evidence="9">
    <location>
        <begin position="1"/>
        <end position="111"/>
    </location>
</feature>
<sequence length="111" mass="13328">MRFQITGRRARLIILLIWIVALTTTIPWPLYFHLVSAFPTSPEIRLCLEEWPSERDKDLYFILANVVFCYLLPLILILLCYVMIWIRVWRRSIPTESKDAHIDRLQQRSKI</sequence>
<dbReference type="Pfam" id="PF00001">
    <property type="entry name" value="7tm_1"/>
    <property type="match status" value="1"/>
</dbReference>
<evidence type="ECO:0000256" key="4">
    <source>
        <dbReference type="ARBA" id="ARBA00022692"/>
    </source>
</evidence>
<dbReference type="InterPro" id="IPR017452">
    <property type="entry name" value="GPCR_Rhodpsn_7TM"/>
</dbReference>
<keyword evidence="11" id="KW-1185">Reference proteome</keyword>
<feature type="transmembrane region" description="Helical" evidence="8">
    <location>
        <begin position="59"/>
        <end position="84"/>
    </location>
</feature>
<keyword evidence="6 8" id="KW-0472">Membrane</keyword>
<evidence type="ECO:0000259" key="9">
    <source>
        <dbReference type="PROSITE" id="PS50262"/>
    </source>
</evidence>
<evidence type="ECO:0000256" key="1">
    <source>
        <dbReference type="ARBA" id="ARBA00004651"/>
    </source>
</evidence>
<evidence type="ECO:0000313" key="11">
    <source>
        <dbReference type="Proteomes" id="UP001234178"/>
    </source>
</evidence>
<protein>
    <recommendedName>
        <fullName evidence="9">G-protein coupled receptors family 1 profile domain-containing protein</fullName>
    </recommendedName>
</protein>
<comment type="similarity">
    <text evidence="2">Belongs to the G-protein coupled receptor 1 family.</text>
</comment>
<dbReference type="PRINTS" id="PR00237">
    <property type="entry name" value="GPCRRHODOPSN"/>
</dbReference>
<evidence type="ECO:0000256" key="5">
    <source>
        <dbReference type="ARBA" id="ARBA00022989"/>
    </source>
</evidence>
<gene>
    <name evidence="10" type="ORF">OUZ56_028809</name>
</gene>
<comment type="caution">
    <text evidence="10">The sequence shown here is derived from an EMBL/GenBank/DDBJ whole genome shotgun (WGS) entry which is preliminary data.</text>
</comment>
<name>A0ABR0B506_9CRUS</name>
<dbReference type="InterPro" id="IPR000276">
    <property type="entry name" value="GPCR_Rhodpsn"/>
</dbReference>
<dbReference type="Gene3D" id="1.20.1070.10">
    <property type="entry name" value="Rhodopsin 7-helix transmembrane proteins"/>
    <property type="match status" value="1"/>
</dbReference>
<proteinExistence type="inferred from homology"/>
<evidence type="ECO:0000256" key="8">
    <source>
        <dbReference type="SAM" id="Phobius"/>
    </source>
</evidence>
<dbReference type="EMBL" id="JAOYFB010000040">
    <property type="protein sequence ID" value="KAK4036770.1"/>
    <property type="molecule type" value="Genomic_DNA"/>
</dbReference>
<evidence type="ECO:0000256" key="2">
    <source>
        <dbReference type="ARBA" id="ARBA00010663"/>
    </source>
</evidence>
<organism evidence="10 11">
    <name type="scientific">Daphnia magna</name>
    <dbReference type="NCBI Taxonomy" id="35525"/>
    <lineage>
        <taxon>Eukaryota</taxon>
        <taxon>Metazoa</taxon>
        <taxon>Ecdysozoa</taxon>
        <taxon>Arthropoda</taxon>
        <taxon>Crustacea</taxon>
        <taxon>Branchiopoda</taxon>
        <taxon>Diplostraca</taxon>
        <taxon>Cladocera</taxon>
        <taxon>Anomopoda</taxon>
        <taxon>Daphniidae</taxon>
        <taxon>Daphnia</taxon>
    </lineage>
</organism>
<evidence type="ECO:0000256" key="3">
    <source>
        <dbReference type="ARBA" id="ARBA00022475"/>
    </source>
</evidence>
<dbReference type="Proteomes" id="UP001234178">
    <property type="component" value="Unassembled WGS sequence"/>
</dbReference>
<accession>A0ABR0B506</accession>